<name>A0ABW4JAR2_9BACL</name>
<keyword evidence="1" id="KW-0732">Signal</keyword>
<protein>
    <recommendedName>
        <fullName evidence="4">LysM domain-containing protein</fullName>
    </recommendedName>
</protein>
<evidence type="ECO:0000313" key="3">
    <source>
        <dbReference type="Proteomes" id="UP001597079"/>
    </source>
</evidence>
<keyword evidence="3" id="KW-1185">Reference proteome</keyword>
<organism evidence="2 3">
    <name type="scientific">Alicyclobacillus fodiniaquatilis</name>
    <dbReference type="NCBI Taxonomy" id="1661150"/>
    <lineage>
        <taxon>Bacteria</taxon>
        <taxon>Bacillati</taxon>
        <taxon>Bacillota</taxon>
        <taxon>Bacilli</taxon>
        <taxon>Bacillales</taxon>
        <taxon>Alicyclobacillaceae</taxon>
        <taxon>Alicyclobacillus</taxon>
    </lineage>
</organism>
<feature type="chain" id="PRO_5045143550" description="LysM domain-containing protein" evidence="1">
    <location>
        <begin position="25"/>
        <end position="243"/>
    </location>
</feature>
<comment type="caution">
    <text evidence="2">The sequence shown here is derived from an EMBL/GenBank/DDBJ whole genome shotgun (WGS) entry which is preliminary data.</text>
</comment>
<gene>
    <name evidence="2" type="ORF">ACFSB2_01490</name>
</gene>
<feature type="signal peptide" evidence="1">
    <location>
        <begin position="1"/>
        <end position="24"/>
    </location>
</feature>
<accession>A0ABW4JAR2</accession>
<evidence type="ECO:0000313" key="2">
    <source>
        <dbReference type="EMBL" id="MFD1673396.1"/>
    </source>
</evidence>
<proteinExistence type="predicted"/>
<evidence type="ECO:0008006" key="4">
    <source>
        <dbReference type="Google" id="ProtNLM"/>
    </source>
</evidence>
<sequence length="243" mass="26271">MKLKAVIASTIVTFGAFGTMTTFAATDAGSTVDVSPTTERAMVVGQMDDIEKMLGIDEKTLQSDFAQGQSLVQIAAAKGMSEQTLIANIEASQKARLDAAVQNGQLTAAEAQQMQTDMDEHDKQLVEHKGGFHRKHRHHFHGLQDAAAVLGMDEATLKSQLNSGKSILQLAQQKGMSQQQLVSALTARLKTRLDQAVKAGKLSSDKEAKILKRYQAHLDKFINHKGGFHHGKNAKHSLSTAAN</sequence>
<reference evidence="3" key="1">
    <citation type="journal article" date="2019" name="Int. J. Syst. Evol. Microbiol.">
        <title>The Global Catalogue of Microorganisms (GCM) 10K type strain sequencing project: providing services to taxonomists for standard genome sequencing and annotation.</title>
        <authorList>
            <consortium name="The Broad Institute Genomics Platform"/>
            <consortium name="The Broad Institute Genome Sequencing Center for Infectious Disease"/>
            <person name="Wu L."/>
            <person name="Ma J."/>
        </authorList>
    </citation>
    <scope>NUCLEOTIDE SEQUENCE [LARGE SCALE GENOMIC DNA]</scope>
    <source>
        <strain evidence="3">CGMCC 1.12286</strain>
    </source>
</reference>
<dbReference type="Proteomes" id="UP001597079">
    <property type="component" value="Unassembled WGS sequence"/>
</dbReference>
<dbReference type="RefSeq" id="WP_377940780.1">
    <property type="nucleotide sequence ID" value="NZ_JBHUCX010000004.1"/>
</dbReference>
<evidence type="ECO:0000256" key="1">
    <source>
        <dbReference type="SAM" id="SignalP"/>
    </source>
</evidence>
<dbReference type="EMBL" id="JBHUCX010000004">
    <property type="protein sequence ID" value="MFD1673396.1"/>
    <property type="molecule type" value="Genomic_DNA"/>
</dbReference>